<protein>
    <recommendedName>
        <fullName evidence="2">Nephrocystin 3-like N-terminal domain-containing protein</fullName>
    </recommendedName>
</protein>
<dbReference type="Pfam" id="PF23397">
    <property type="entry name" value="DUF7104"/>
    <property type="match status" value="3"/>
</dbReference>
<reference evidence="3 4" key="1">
    <citation type="submission" date="2018-02" db="EMBL/GenBank/DDBJ databases">
        <title>The genomes of Aspergillus section Nigri reveals drivers in fungal speciation.</title>
        <authorList>
            <consortium name="DOE Joint Genome Institute"/>
            <person name="Vesth T.C."/>
            <person name="Nybo J."/>
            <person name="Theobald S."/>
            <person name="Brandl J."/>
            <person name="Frisvad J.C."/>
            <person name="Nielsen K.F."/>
            <person name="Lyhne E.K."/>
            <person name="Kogle M.E."/>
            <person name="Kuo A."/>
            <person name="Riley R."/>
            <person name="Clum A."/>
            <person name="Nolan M."/>
            <person name="Lipzen A."/>
            <person name="Salamov A."/>
            <person name="Henrissat B."/>
            <person name="Wiebenga A."/>
            <person name="De vries R.P."/>
            <person name="Grigoriev I.V."/>
            <person name="Mortensen U.H."/>
            <person name="Andersen M.R."/>
            <person name="Baker S.E."/>
        </authorList>
    </citation>
    <scope>NUCLEOTIDE SEQUENCE [LARGE SCALE GENOMIC DNA]</scope>
    <source>
        <strain evidence="3 4">CBS 114.80</strain>
    </source>
</reference>
<dbReference type="Proteomes" id="UP000248817">
    <property type="component" value="Unassembled WGS sequence"/>
</dbReference>
<name>A0A2V5HUP6_9EURO</name>
<dbReference type="Gene3D" id="3.40.50.300">
    <property type="entry name" value="P-loop containing nucleotide triphosphate hydrolases"/>
    <property type="match status" value="1"/>
</dbReference>
<accession>A0A2V5HUP6</accession>
<dbReference type="EMBL" id="KZ825597">
    <property type="protein sequence ID" value="PYI26422.1"/>
    <property type="molecule type" value="Genomic_DNA"/>
</dbReference>
<evidence type="ECO:0000313" key="4">
    <source>
        <dbReference type="Proteomes" id="UP000248817"/>
    </source>
</evidence>
<evidence type="ECO:0000313" key="3">
    <source>
        <dbReference type="EMBL" id="PYI26422.1"/>
    </source>
</evidence>
<feature type="domain" description="Nephrocystin 3-like N-terminal" evidence="2">
    <location>
        <begin position="354"/>
        <end position="522"/>
    </location>
</feature>
<proteinExistence type="predicted"/>
<gene>
    <name evidence="3" type="ORF">BP00DRAFT_461031</name>
</gene>
<evidence type="ECO:0000259" key="2">
    <source>
        <dbReference type="Pfam" id="PF24883"/>
    </source>
</evidence>
<dbReference type="Pfam" id="PF24883">
    <property type="entry name" value="NPHP3_N"/>
    <property type="match status" value="1"/>
</dbReference>
<keyword evidence="1" id="KW-0677">Repeat</keyword>
<dbReference type="InterPro" id="IPR027417">
    <property type="entry name" value="P-loop_NTPase"/>
</dbReference>
<dbReference type="PANTHER" id="PTHR10039">
    <property type="entry name" value="AMELOGENIN"/>
    <property type="match status" value="1"/>
</dbReference>
<dbReference type="InterPro" id="IPR056884">
    <property type="entry name" value="NPHP3-like_N"/>
</dbReference>
<dbReference type="InterPro" id="IPR055530">
    <property type="entry name" value="DUF7104"/>
</dbReference>
<keyword evidence="4" id="KW-1185">Reference proteome</keyword>
<dbReference type="PANTHER" id="PTHR10039:SF16">
    <property type="entry name" value="GPI INOSITOL-DEACYLASE"/>
    <property type="match status" value="1"/>
</dbReference>
<dbReference type="SUPFAM" id="SSF52540">
    <property type="entry name" value="P-loop containing nucleoside triphosphate hydrolases"/>
    <property type="match status" value="1"/>
</dbReference>
<organism evidence="3 4">
    <name type="scientific">Aspergillus indologenus CBS 114.80</name>
    <dbReference type="NCBI Taxonomy" id="1450541"/>
    <lineage>
        <taxon>Eukaryota</taxon>
        <taxon>Fungi</taxon>
        <taxon>Dikarya</taxon>
        <taxon>Ascomycota</taxon>
        <taxon>Pezizomycotina</taxon>
        <taxon>Eurotiomycetes</taxon>
        <taxon>Eurotiomycetidae</taxon>
        <taxon>Eurotiales</taxon>
        <taxon>Aspergillaceae</taxon>
        <taxon>Aspergillus</taxon>
        <taxon>Aspergillus subgen. Circumdati</taxon>
    </lineage>
</organism>
<evidence type="ECO:0000256" key="1">
    <source>
        <dbReference type="ARBA" id="ARBA00022737"/>
    </source>
</evidence>
<sequence>MLAKLRAKLCCSHAGGDADETKPATYHAIPATSAVDPEPTSKISSNVAIAPSVSGATEQQPKDLWQVAFDSLGPERKRWLSTEKSPERVIEQVISDTKEKYIEFRNKSLSIITTWTDLVLLFLLESRRFRFLSIRRRDGREIKVRDIVQNILASALNAQEIVKTVVAFDPTGHASTAWGIVSLGLSMIKNDIERRDAILGASEYLAEQLAYFTVLDQECRYQGHESNAQLEGALVGVYAAMLNYSAEVRRKFDESGVARIGNTLIPLAEQPLQQLRATVDSKAELAENWASIIDRSYQKKQAADILTIIDRNVEELQRVHARILSAEDNRILEWLSQSRYSEAQNHAQDHRAEGTGDWFIESDEYKQWKHRPGSLFWLHGVAGCGKSVMCSTVIDDITQSCHGDLKRQCAYWYFQFNVSEFQNVQNMLRCLIRQLHSAPLEETIKSVWREHGAKGSQPSMKTLSGVLHSLIAAFRGDIFLILDALDECPESPECHERRILLSLLEELQERHSDKLHILVTSRPEPDISKRLGRHATLDLEEKLEDDVANFVRLKVQGLDGRIANQDFKEQIMEELLQIEKRRFRWADLQIKRLEACHTGAMILEALRTIPKTLQDLYVSVIEGIKPSEREFARSIFAWLSFALRPLSLDEIAAAVGLPVPEHVIDICTTSFVTVHQTDDNGGYKGIKLAHFSVKEFLIADTDANLDRWYHLSSVSCHRLLAGSAIKALLKQTVRSRTAKPTGILPYAAEYWPNHLRKTATGGSDTDLHIMVAELFTNPILYQNWQTMLNTTDGLSDNAEVYPPPIGEASRLGLIYCVNSLFEQGADPLEQYSQSGGRFGVSNAVIDAAGAGHLDILIFLLEIITIPLDTAERALKLLRVRGSHYLALTDIIRALSDSGEIYDHSTGQEVHIKESIVIAIVGNQESGLELLTALFDRHEEKGCATVPITENVVMSCLQNKESGSGILELLLEKRGTDVQISPRIKELLATSSMISARSMAVLVGARHEEFASDKRFILKFAEGASGEEMESLLKTLGNEGLVVEEVLKAAARNFEGASVMQYLLSRPEYRAGVSERIFCEAIESDTGYLTVLETMGCLLDVCKASFPMGEAVMLSAINGPFARQILEMFLCRQQAGFTVTPAVLLAAATRAKAFGDNDPLPIFEMLMNNGGLGVPITEDIVLNAAEQETVMTYLLKLEEQSQIQALPITDAVLQRAVRSLKLTTLETIFRHRPEIRVTDEMFVSACFSPPNLMFLLQQPHVHPPIKRMIHQMAQPSFPRGLLDVSVVLNFLLDERFMEVDKKIMELLAPNPYALQVLLQRNPEVPITHRAAVQAARDSEAFSILLDRRLEDIPISPELMLSMMRSCGPLQNLQRILEHAGRTIPITEKVLKGAASNPAALRMILQSEGCNVTLSEEVVVLATYRQLWALQWLIREHSTPVPLTERMLVAAAANGLAGVQWLLQERPLNAGLNRVWRAIWTCDDDFYDFSYEGVEFIHINTSLFRKVAASNIFHYTKAVDISEELFEQLSVASQENKGSLLIDFIHICITYGLPVLMTERMQRLASEKSHAHAIRDLFRQQYFPRHEMGEFEKMLRSLAFAEGEENSSVDE</sequence>